<sequence length="257" mass="28688">MSAATVAGASKPRRFTLKKTAKFLLFGLAALIALGWVASAAWTASGDDQWKLELDKDGVQVYSYKAPGSFLKQFKGVRTAKYSQSQIAAALLLDNDSLENCRAWIPICTDLKVVERYDPRMQGDAILWTLTLPGPFTQREFLIKTHVEQDPADKKVYIDVMADAHKRPLDDCCLRIVHIHNRWQLAPKGNGEIEIQLTQDNSMGGFFPELLVNLTTAQATHQLLSQQLPALVEKDRYRNARFDFIDEPGAQAAVAAR</sequence>
<proteinExistence type="predicted"/>
<dbReference type="SUPFAM" id="SSF55961">
    <property type="entry name" value="Bet v1-like"/>
    <property type="match status" value="1"/>
</dbReference>
<gene>
    <name evidence="2" type="ORF">LEN_2599</name>
</gene>
<dbReference type="Proteomes" id="UP000218824">
    <property type="component" value="Chromosome"/>
</dbReference>
<dbReference type="PROSITE" id="PS50848">
    <property type="entry name" value="START"/>
    <property type="match status" value="1"/>
</dbReference>
<dbReference type="InterPro" id="IPR023393">
    <property type="entry name" value="START-like_dom_sf"/>
</dbReference>
<evidence type="ECO:0000259" key="1">
    <source>
        <dbReference type="PROSITE" id="PS50848"/>
    </source>
</evidence>
<dbReference type="AlphaFoldDB" id="A0AAU9AU22"/>
<dbReference type="InterPro" id="IPR002913">
    <property type="entry name" value="START_lipid-bd_dom"/>
</dbReference>
<reference evidence="2 3" key="1">
    <citation type="journal article" date="2017" name="DNA Res.">
        <title>Complete genome sequence and expression profile of the commercial lytic enzyme producer Lysobacter enzymogenes M497-1.</title>
        <authorList>
            <person name="Takami H."/>
            <person name="Toyoda A."/>
            <person name="Uchiyama I."/>
            <person name="Itoh T."/>
            <person name="Takaki Y."/>
            <person name="Arai W."/>
            <person name="Nishi S."/>
            <person name="Kawai M."/>
            <person name="Shinya K."/>
            <person name="Ikeda H."/>
        </authorList>
    </citation>
    <scope>NUCLEOTIDE SEQUENCE [LARGE SCALE GENOMIC DNA]</scope>
    <source>
        <strain evidence="2 3">M497-1</strain>
    </source>
</reference>
<dbReference type="GO" id="GO:0008289">
    <property type="term" value="F:lipid binding"/>
    <property type="evidence" value="ECO:0007669"/>
    <property type="project" value="InterPro"/>
</dbReference>
<protein>
    <submittedName>
        <fullName evidence="2">Protein containing StAR-related lipid-transfer domain</fullName>
    </submittedName>
</protein>
<dbReference type="GeneID" id="83064446"/>
<dbReference type="RefSeq" id="WP_096378596.1">
    <property type="nucleotide sequence ID" value="NZ_AP014940.1"/>
</dbReference>
<feature type="domain" description="START" evidence="1">
    <location>
        <begin position="28"/>
        <end position="213"/>
    </location>
</feature>
<dbReference type="Gene3D" id="3.30.530.20">
    <property type="match status" value="1"/>
</dbReference>
<dbReference type="EMBL" id="AP014940">
    <property type="protein sequence ID" value="BAV98086.1"/>
    <property type="molecule type" value="Genomic_DNA"/>
</dbReference>
<evidence type="ECO:0000313" key="2">
    <source>
        <dbReference type="EMBL" id="BAV98086.1"/>
    </source>
</evidence>
<accession>A0AAU9AU22</accession>
<organism evidence="2 3">
    <name type="scientific">Lysobacter enzymogenes</name>
    <dbReference type="NCBI Taxonomy" id="69"/>
    <lineage>
        <taxon>Bacteria</taxon>
        <taxon>Pseudomonadati</taxon>
        <taxon>Pseudomonadota</taxon>
        <taxon>Gammaproteobacteria</taxon>
        <taxon>Lysobacterales</taxon>
        <taxon>Lysobacteraceae</taxon>
        <taxon>Lysobacter</taxon>
    </lineage>
</organism>
<name>A0AAU9AU22_LYSEN</name>
<dbReference type="KEGG" id="lem:LEN_2599"/>
<evidence type="ECO:0000313" key="3">
    <source>
        <dbReference type="Proteomes" id="UP000218824"/>
    </source>
</evidence>